<comment type="similarity">
    <text evidence="1 6">Belongs to the glycosyl hydrolase 43 family.</text>
</comment>
<accession>A0A5C3LYZ2</accession>
<dbReference type="InterPro" id="IPR051795">
    <property type="entry name" value="Glycosyl_Hydrlase_43"/>
</dbReference>
<dbReference type="Pfam" id="PF17851">
    <property type="entry name" value="GH43_C2"/>
    <property type="match status" value="1"/>
</dbReference>
<dbReference type="EMBL" id="ML213603">
    <property type="protein sequence ID" value="TFK38334.1"/>
    <property type="molecule type" value="Genomic_DNA"/>
</dbReference>
<evidence type="ECO:0000256" key="2">
    <source>
        <dbReference type="ARBA" id="ARBA00022801"/>
    </source>
</evidence>
<keyword evidence="9" id="KW-1185">Reference proteome</keyword>
<protein>
    <submittedName>
        <fullName evidence="8">Glycosyl hydrolase</fullName>
    </submittedName>
</protein>
<dbReference type="InterPro" id="IPR041542">
    <property type="entry name" value="GH43_C2"/>
</dbReference>
<proteinExistence type="inferred from homology"/>
<dbReference type="InterPro" id="IPR006710">
    <property type="entry name" value="Glyco_hydro_43"/>
</dbReference>
<keyword evidence="3 6" id="KW-0326">Glycosidase</keyword>
<feature type="active site" description="Proton acceptor" evidence="4">
    <location>
        <position position="35"/>
    </location>
</feature>
<dbReference type="CDD" id="cd18617">
    <property type="entry name" value="GH43_XynB-like"/>
    <property type="match status" value="1"/>
</dbReference>
<dbReference type="GO" id="GO:0004553">
    <property type="term" value="F:hydrolase activity, hydrolyzing O-glycosyl compounds"/>
    <property type="evidence" value="ECO:0007669"/>
    <property type="project" value="InterPro"/>
</dbReference>
<dbReference type="STRING" id="68775.A0A5C3LYZ2"/>
<dbReference type="PANTHER" id="PTHR42812">
    <property type="entry name" value="BETA-XYLOSIDASE"/>
    <property type="match status" value="1"/>
</dbReference>
<sequence length="563" mass="62572">MPNKPTLYRKYRDDTFHFSLTNALINPILPGWNPDPTILRVGSDYFIATSTFEYFPGHPIYHSKDLVNWDLIGHALNRPSQLSLLGTSSDAGVWAPGLRYHKGTFYLTSTTRYVYTAELRLFPRSFYVKTSDIFSNNWSDPIYFDSLGYDTDLFWDINGDVYCTWSGINNAIDKIYSIWQNKIDLTTGNSLTPAIDIFDGTLQHNSSARPEGPHLYLINSTYYLLIAEGGTDVHHRATIQRGPSPSGPWENNPSNPILFNGADLLLLVQDTGHADIVQAQDGSWWGVALGVRPQDGNFSHIQLGRETFLFPVTWESGWPIFNHNQPISTHLPGVLHDKSPLSPYLNDFTTSRTLDNSFYFVRTPYKPFYSLSSRPGYLRLFANSYAPGDRDSSALILRKQTSYEETFETQLEFSPRDNLTEAGVSIYYGDMLHNEIGITGAAGGDGRQVVVRKIVQNIQVGPWALTTANATVIAVDHIPLKTTTQPIKLAIIGNSTSYTLGYAEGDDPLSYPAIIDSAALSIAPAGGFFFKGASFGTYNTGNGKPSFVPADFAYWKQMPAPSG</sequence>
<reference evidence="8 9" key="1">
    <citation type="journal article" date="2019" name="Nat. Ecol. Evol.">
        <title>Megaphylogeny resolves global patterns of mushroom evolution.</title>
        <authorList>
            <person name="Varga T."/>
            <person name="Krizsan K."/>
            <person name="Foldi C."/>
            <person name="Dima B."/>
            <person name="Sanchez-Garcia M."/>
            <person name="Sanchez-Ramirez S."/>
            <person name="Szollosi G.J."/>
            <person name="Szarkandi J.G."/>
            <person name="Papp V."/>
            <person name="Albert L."/>
            <person name="Andreopoulos W."/>
            <person name="Angelini C."/>
            <person name="Antonin V."/>
            <person name="Barry K.W."/>
            <person name="Bougher N.L."/>
            <person name="Buchanan P."/>
            <person name="Buyck B."/>
            <person name="Bense V."/>
            <person name="Catcheside P."/>
            <person name="Chovatia M."/>
            <person name="Cooper J."/>
            <person name="Damon W."/>
            <person name="Desjardin D."/>
            <person name="Finy P."/>
            <person name="Geml J."/>
            <person name="Haridas S."/>
            <person name="Hughes K."/>
            <person name="Justo A."/>
            <person name="Karasinski D."/>
            <person name="Kautmanova I."/>
            <person name="Kiss B."/>
            <person name="Kocsube S."/>
            <person name="Kotiranta H."/>
            <person name="LaButti K.M."/>
            <person name="Lechner B.E."/>
            <person name="Liimatainen K."/>
            <person name="Lipzen A."/>
            <person name="Lukacs Z."/>
            <person name="Mihaltcheva S."/>
            <person name="Morgado L.N."/>
            <person name="Niskanen T."/>
            <person name="Noordeloos M.E."/>
            <person name="Ohm R.A."/>
            <person name="Ortiz-Santana B."/>
            <person name="Ovrebo C."/>
            <person name="Racz N."/>
            <person name="Riley R."/>
            <person name="Savchenko A."/>
            <person name="Shiryaev A."/>
            <person name="Soop K."/>
            <person name="Spirin V."/>
            <person name="Szebenyi C."/>
            <person name="Tomsovsky M."/>
            <person name="Tulloss R.E."/>
            <person name="Uehling J."/>
            <person name="Grigoriev I.V."/>
            <person name="Vagvolgyi C."/>
            <person name="Papp T."/>
            <person name="Martin F.M."/>
            <person name="Miettinen O."/>
            <person name="Hibbett D.S."/>
            <person name="Nagy L.G."/>
        </authorList>
    </citation>
    <scope>NUCLEOTIDE SEQUENCE [LARGE SCALE GENOMIC DNA]</scope>
    <source>
        <strain evidence="8 9">CBS 166.37</strain>
    </source>
</reference>
<gene>
    <name evidence="8" type="ORF">BDQ12DRAFT_705371</name>
</gene>
<dbReference type="PANTHER" id="PTHR42812:SF16">
    <property type="entry name" value="HYDROLASE, PUTATIVE (AFU_ORTHOLOGUE AFUA_7G06110)-RELATED"/>
    <property type="match status" value="1"/>
</dbReference>
<name>A0A5C3LYZ2_9AGAR</name>
<feature type="active site" description="Proton donor" evidence="4">
    <location>
        <position position="211"/>
    </location>
</feature>
<evidence type="ECO:0000256" key="5">
    <source>
        <dbReference type="PIRSR" id="PIRSR606710-2"/>
    </source>
</evidence>
<evidence type="ECO:0000313" key="9">
    <source>
        <dbReference type="Proteomes" id="UP000308652"/>
    </source>
</evidence>
<dbReference type="Gene3D" id="2.60.120.200">
    <property type="match status" value="1"/>
</dbReference>
<dbReference type="Gene3D" id="2.115.10.20">
    <property type="entry name" value="Glycosyl hydrolase domain, family 43"/>
    <property type="match status" value="1"/>
</dbReference>
<dbReference type="InterPro" id="IPR013320">
    <property type="entry name" value="ConA-like_dom_sf"/>
</dbReference>
<evidence type="ECO:0000256" key="3">
    <source>
        <dbReference type="ARBA" id="ARBA00023295"/>
    </source>
</evidence>
<organism evidence="8 9">
    <name type="scientific">Crucibulum laeve</name>
    <dbReference type="NCBI Taxonomy" id="68775"/>
    <lineage>
        <taxon>Eukaryota</taxon>
        <taxon>Fungi</taxon>
        <taxon>Dikarya</taxon>
        <taxon>Basidiomycota</taxon>
        <taxon>Agaricomycotina</taxon>
        <taxon>Agaricomycetes</taxon>
        <taxon>Agaricomycetidae</taxon>
        <taxon>Agaricales</taxon>
        <taxon>Agaricineae</taxon>
        <taxon>Nidulariaceae</taxon>
        <taxon>Crucibulum</taxon>
    </lineage>
</organism>
<feature type="site" description="Important for catalytic activity, responsible for pKa modulation of the active site Glu and correct orientation of both the proton donor and substrate" evidence="5">
    <location>
        <position position="150"/>
    </location>
</feature>
<dbReference type="SUPFAM" id="SSF75005">
    <property type="entry name" value="Arabinanase/levansucrase/invertase"/>
    <property type="match status" value="1"/>
</dbReference>
<keyword evidence="2 6" id="KW-0378">Hydrolase</keyword>
<evidence type="ECO:0000256" key="6">
    <source>
        <dbReference type="RuleBase" id="RU361187"/>
    </source>
</evidence>
<dbReference type="InterPro" id="IPR023296">
    <property type="entry name" value="Glyco_hydro_beta-prop_sf"/>
</dbReference>
<dbReference type="AlphaFoldDB" id="A0A5C3LYZ2"/>
<dbReference type="OrthoDB" id="2139957at2759"/>
<feature type="domain" description="Beta-xylosidase C-terminal Concanavalin A-like" evidence="7">
    <location>
        <begin position="347"/>
        <end position="556"/>
    </location>
</feature>
<dbReference type="SUPFAM" id="SSF49899">
    <property type="entry name" value="Concanavalin A-like lectins/glucanases"/>
    <property type="match status" value="1"/>
</dbReference>
<evidence type="ECO:0000313" key="8">
    <source>
        <dbReference type="EMBL" id="TFK38334.1"/>
    </source>
</evidence>
<dbReference type="Proteomes" id="UP000308652">
    <property type="component" value="Unassembled WGS sequence"/>
</dbReference>
<dbReference type="GO" id="GO:0005975">
    <property type="term" value="P:carbohydrate metabolic process"/>
    <property type="evidence" value="ECO:0007669"/>
    <property type="project" value="InterPro"/>
</dbReference>
<evidence type="ECO:0000256" key="4">
    <source>
        <dbReference type="PIRSR" id="PIRSR606710-1"/>
    </source>
</evidence>
<dbReference type="Pfam" id="PF04616">
    <property type="entry name" value="Glyco_hydro_43"/>
    <property type="match status" value="1"/>
</dbReference>
<evidence type="ECO:0000256" key="1">
    <source>
        <dbReference type="ARBA" id="ARBA00009865"/>
    </source>
</evidence>
<evidence type="ECO:0000259" key="7">
    <source>
        <dbReference type="Pfam" id="PF17851"/>
    </source>
</evidence>